<dbReference type="GO" id="GO:0005634">
    <property type="term" value="C:nucleus"/>
    <property type="evidence" value="ECO:0007669"/>
    <property type="project" value="UniProtKB-SubCell"/>
</dbReference>
<evidence type="ECO:0000256" key="1">
    <source>
        <dbReference type="ARBA" id="ARBA00004123"/>
    </source>
</evidence>
<reference evidence="6" key="1">
    <citation type="submission" date="2015-12" db="EMBL/GenBank/DDBJ databases">
        <title>De novo transcriptome assembly of four potential Pierce s Disease insect vectors from Arizona vineyards.</title>
        <authorList>
            <person name="Tassone E.E."/>
        </authorList>
    </citation>
    <scope>NUCLEOTIDE SEQUENCE</scope>
</reference>
<dbReference type="PANTHER" id="PTHR13168:SF0">
    <property type="entry name" value="C-MYC-BINDING PROTEIN"/>
    <property type="match status" value="1"/>
</dbReference>
<evidence type="ECO:0000256" key="3">
    <source>
        <dbReference type="ARBA" id="ARBA00023242"/>
    </source>
</evidence>
<proteinExistence type="inferred from homology"/>
<evidence type="ECO:0000256" key="5">
    <source>
        <dbReference type="SAM" id="MobiDB-lite"/>
    </source>
</evidence>
<comment type="similarity">
    <text evidence="2">Belongs to the AMY1 family.</text>
</comment>
<dbReference type="PANTHER" id="PTHR13168">
    <property type="entry name" value="ASSOCIATE OF C-MYC AMY-1"/>
    <property type="match status" value="1"/>
</dbReference>
<protein>
    <recommendedName>
        <fullName evidence="7">c-Myc-binding protein</fullName>
    </recommendedName>
</protein>
<feature type="compositionally biased region" description="Acidic residues" evidence="5">
    <location>
        <begin position="94"/>
        <end position="103"/>
    </location>
</feature>
<feature type="region of interest" description="Disordered" evidence="5">
    <location>
        <begin position="91"/>
        <end position="125"/>
    </location>
</feature>
<evidence type="ECO:0000256" key="2">
    <source>
        <dbReference type="ARBA" id="ARBA00009389"/>
    </source>
</evidence>
<accession>A0A1B6BWP6</accession>
<dbReference type="AlphaFoldDB" id="A0A1B6BWP6"/>
<evidence type="ECO:0008006" key="7">
    <source>
        <dbReference type="Google" id="ProtNLM"/>
    </source>
</evidence>
<dbReference type="PRINTS" id="PR02028">
    <property type="entry name" value="CMYCBINDINGP"/>
</dbReference>
<dbReference type="InterPro" id="IPR026060">
    <property type="entry name" value="AMY1"/>
</dbReference>
<name>A0A1B6BWP6_9HEMI</name>
<sequence length="125" mass="14333">MSGNRPIDSKREEFRKYLEKNGVLDALTKTLVLLYEEPEKPEDALEYVIRHLAENKLDLSEIESLKTENENLNLRIRSLEEEIALLQLKSPDNVNEEDVPEVEDQIKDHEGSVVDGPDTTTEDKA</sequence>
<keyword evidence="3" id="KW-0539">Nucleus</keyword>
<gene>
    <name evidence="6" type="ORF">g.9337</name>
</gene>
<evidence type="ECO:0000256" key="4">
    <source>
        <dbReference type="SAM" id="Coils"/>
    </source>
</evidence>
<comment type="subcellular location">
    <subcellularLocation>
        <location evidence="1">Nucleus</location>
    </subcellularLocation>
</comment>
<dbReference type="GO" id="GO:0003713">
    <property type="term" value="F:transcription coactivator activity"/>
    <property type="evidence" value="ECO:0007669"/>
    <property type="project" value="InterPro"/>
</dbReference>
<keyword evidence="4" id="KW-0175">Coiled coil</keyword>
<evidence type="ECO:0000313" key="6">
    <source>
        <dbReference type="EMBL" id="JAS05701.1"/>
    </source>
</evidence>
<feature type="coiled-coil region" evidence="4">
    <location>
        <begin position="62"/>
        <end position="89"/>
    </location>
</feature>
<organism evidence="6">
    <name type="scientific">Clastoptera arizonana</name>
    <name type="common">Arizona spittle bug</name>
    <dbReference type="NCBI Taxonomy" id="38151"/>
    <lineage>
        <taxon>Eukaryota</taxon>
        <taxon>Metazoa</taxon>
        <taxon>Ecdysozoa</taxon>
        <taxon>Arthropoda</taxon>
        <taxon>Hexapoda</taxon>
        <taxon>Insecta</taxon>
        <taxon>Pterygota</taxon>
        <taxon>Neoptera</taxon>
        <taxon>Paraneoptera</taxon>
        <taxon>Hemiptera</taxon>
        <taxon>Auchenorrhyncha</taxon>
        <taxon>Cercopoidea</taxon>
        <taxon>Clastopteridae</taxon>
        <taxon>Clastoptera</taxon>
    </lineage>
</organism>
<dbReference type="EMBL" id="GEDC01031597">
    <property type="protein sequence ID" value="JAS05701.1"/>
    <property type="molecule type" value="Transcribed_RNA"/>
</dbReference>